<sequence>MATATNVEVEAAKFLLKLIQESPDEPAKLATKLYVICQHMKLSGKGAVITISSNIKILGNCYKST</sequence>
<dbReference type="Proteomes" id="UP000827976">
    <property type="component" value="Chromosome 18"/>
</dbReference>
<keyword evidence="2" id="KW-1185">Reference proteome</keyword>
<name>A0ACB7U6U6_DIOAL</name>
<evidence type="ECO:0000313" key="1">
    <source>
        <dbReference type="EMBL" id="KAH7655987.1"/>
    </source>
</evidence>
<gene>
    <name evidence="1" type="ORF">IHE45_18G049000</name>
</gene>
<dbReference type="EMBL" id="CM037028">
    <property type="protein sequence ID" value="KAH7655987.1"/>
    <property type="molecule type" value="Genomic_DNA"/>
</dbReference>
<proteinExistence type="predicted"/>
<accession>A0ACB7U6U6</accession>
<protein>
    <submittedName>
        <fullName evidence="1">Uncharacterized protein</fullName>
    </submittedName>
</protein>
<evidence type="ECO:0000313" key="2">
    <source>
        <dbReference type="Proteomes" id="UP000827976"/>
    </source>
</evidence>
<comment type="caution">
    <text evidence="1">The sequence shown here is derived from an EMBL/GenBank/DDBJ whole genome shotgun (WGS) entry which is preliminary data.</text>
</comment>
<reference evidence="2" key="1">
    <citation type="journal article" date="2022" name="Nat. Commun.">
        <title>Chromosome evolution and the genetic basis of agronomically important traits in greater yam.</title>
        <authorList>
            <person name="Bredeson J.V."/>
            <person name="Lyons J.B."/>
            <person name="Oniyinde I.O."/>
            <person name="Okereke N.R."/>
            <person name="Kolade O."/>
            <person name="Nnabue I."/>
            <person name="Nwadili C.O."/>
            <person name="Hribova E."/>
            <person name="Parker M."/>
            <person name="Nwogha J."/>
            <person name="Shu S."/>
            <person name="Carlson J."/>
            <person name="Kariba R."/>
            <person name="Muthemba S."/>
            <person name="Knop K."/>
            <person name="Barton G.J."/>
            <person name="Sherwood A.V."/>
            <person name="Lopez-Montes A."/>
            <person name="Asiedu R."/>
            <person name="Jamnadass R."/>
            <person name="Muchugi A."/>
            <person name="Goodstein D."/>
            <person name="Egesi C.N."/>
            <person name="Featherston J."/>
            <person name="Asfaw A."/>
            <person name="Simpson G.G."/>
            <person name="Dolezel J."/>
            <person name="Hendre P.S."/>
            <person name="Van Deynze A."/>
            <person name="Kumar P.L."/>
            <person name="Obidiegwu J.E."/>
            <person name="Bhattacharjee R."/>
            <person name="Rokhsar D.S."/>
        </authorList>
    </citation>
    <scope>NUCLEOTIDE SEQUENCE [LARGE SCALE GENOMIC DNA]</scope>
    <source>
        <strain evidence="2">cv. TDa95/00328</strain>
    </source>
</reference>
<organism evidence="1 2">
    <name type="scientific">Dioscorea alata</name>
    <name type="common">Purple yam</name>
    <dbReference type="NCBI Taxonomy" id="55571"/>
    <lineage>
        <taxon>Eukaryota</taxon>
        <taxon>Viridiplantae</taxon>
        <taxon>Streptophyta</taxon>
        <taxon>Embryophyta</taxon>
        <taxon>Tracheophyta</taxon>
        <taxon>Spermatophyta</taxon>
        <taxon>Magnoliopsida</taxon>
        <taxon>Liliopsida</taxon>
        <taxon>Dioscoreales</taxon>
        <taxon>Dioscoreaceae</taxon>
        <taxon>Dioscorea</taxon>
    </lineage>
</organism>